<reference evidence="8 9" key="1">
    <citation type="submission" date="2018-10" db="EMBL/GenBank/DDBJ databases">
        <title>Paraburkholderia sp. 7MK8-2, isolated from soil.</title>
        <authorList>
            <person name="Gao Z.-H."/>
            <person name="Qiu L.-H."/>
        </authorList>
    </citation>
    <scope>NUCLEOTIDE SEQUENCE [LARGE SCALE GENOMIC DNA]</scope>
    <source>
        <strain evidence="8 9">7MK8-2</strain>
    </source>
</reference>
<dbReference type="Pfam" id="PF00392">
    <property type="entry name" value="GntR"/>
    <property type="match status" value="1"/>
</dbReference>
<evidence type="ECO:0000256" key="2">
    <source>
        <dbReference type="ARBA" id="ARBA00022898"/>
    </source>
</evidence>
<dbReference type="PROSITE" id="PS50949">
    <property type="entry name" value="HTH_GNTR"/>
    <property type="match status" value="1"/>
</dbReference>
<dbReference type="InterPro" id="IPR036390">
    <property type="entry name" value="WH_DNA-bd_sf"/>
</dbReference>
<dbReference type="InterPro" id="IPR000524">
    <property type="entry name" value="Tscrpt_reg_HTH_GntR"/>
</dbReference>
<dbReference type="CDD" id="cd00609">
    <property type="entry name" value="AAT_like"/>
    <property type="match status" value="1"/>
</dbReference>
<feature type="domain" description="HTH gntR-type" evidence="7">
    <location>
        <begin position="28"/>
        <end position="96"/>
    </location>
</feature>
<evidence type="ECO:0000313" key="8">
    <source>
        <dbReference type="EMBL" id="RKP43517.1"/>
    </source>
</evidence>
<dbReference type="Pfam" id="PF00155">
    <property type="entry name" value="Aminotran_1_2"/>
    <property type="match status" value="1"/>
</dbReference>
<dbReference type="SMART" id="SM00345">
    <property type="entry name" value="HTH_GNTR"/>
    <property type="match status" value="1"/>
</dbReference>
<evidence type="ECO:0000256" key="5">
    <source>
        <dbReference type="ARBA" id="ARBA00023163"/>
    </source>
</evidence>
<keyword evidence="8" id="KW-0032">Aminotransferase</keyword>
<evidence type="ECO:0000256" key="6">
    <source>
        <dbReference type="SAM" id="MobiDB-lite"/>
    </source>
</evidence>
<dbReference type="OrthoDB" id="9804020at2"/>
<accession>A0A494WY95</accession>
<dbReference type="PANTHER" id="PTHR46577:SF1">
    <property type="entry name" value="HTH-TYPE TRANSCRIPTIONAL REGULATORY PROTEIN GABR"/>
    <property type="match status" value="1"/>
</dbReference>
<feature type="region of interest" description="Disordered" evidence="6">
    <location>
        <begin position="99"/>
        <end position="124"/>
    </location>
</feature>
<dbReference type="GO" id="GO:0030170">
    <property type="term" value="F:pyridoxal phosphate binding"/>
    <property type="evidence" value="ECO:0007669"/>
    <property type="project" value="InterPro"/>
</dbReference>
<dbReference type="SUPFAM" id="SSF46785">
    <property type="entry name" value="Winged helix' DNA-binding domain"/>
    <property type="match status" value="1"/>
</dbReference>
<protein>
    <submittedName>
        <fullName evidence="8">PLP-dependent aminotransferase family protein</fullName>
    </submittedName>
</protein>
<dbReference type="PANTHER" id="PTHR46577">
    <property type="entry name" value="HTH-TYPE TRANSCRIPTIONAL REGULATORY PROTEIN GABR"/>
    <property type="match status" value="1"/>
</dbReference>
<dbReference type="Proteomes" id="UP000280434">
    <property type="component" value="Unassembled WGS sequence"/>
</dbReference>
<keyword evidence="9" id="KW-1185">Reference proteome</keyword>
<feature type="compositionally biased region" description="Low complexity" evidence="6">
    <location>
        <begin position="112"/>
        <end position="124"/>
    </location>
</feature>
<dbReference type="GO" id="GO:0003700">
    <property type="term" value="F:DNA-binding transcription factor activity"/>
    <property type="evidence" value="ECO:0007669"/>
    <property type="project" value="InterPro"/>
</dbReference>
<keyword evidence="3" id="KW-0805">Transcription regulation</keyword>
<keyword evidence="4" id="KW-0238">DNA-binding</keyword>
<comment type="similarity">
    <text evidence="1">In the C-terminal section; belongs to the class-I pyridoxal-phosphate-dependent aminotransferase family.</text>
</comment>
<dbReference type="Gene3D" id="3.40.640.10">
    <property type="entry name" value="Type I PLP-dependent aspartate aminotransferase-like (Major domain)"/>
    <property type="match status" value="1"/>
</dbReference>
<comment type="caution">
    <text evidence="8">The sequence shown here is derived from an EMBL/GenBank/DDBJ whole genome shotgun (WGS) entry which is preliminary data.</text>
</comment>
<dbReference type="SUPFAM" id="SSF53383">
    <property type="entry name" value="PLP-dependent transferases"/>
    <property type="match status" value="1"/>
</dbReference>
<dbReference type="AlphaFoldDB" id="A0A494WY95"/>
<keyword evidence="2" id="KW-0663">Pyridoxal phosphate</keyword>
<gene>
    <name evidence="8" type="ORF">D7S89_25750</name>
</gene>
<evidence type="ECO:0000313" key="9">
    <source>
        <dbReference type="Proteomes" id="UP000280434"/>
    </source>
</evidence>
<dbReference type="InterPro" id="IPR015424">
    <property type="entry name" value="PyrdxlP-dep_Trfase"/>
</dbReference>
<name>A0A494WY95_9BURK</name>
<dbReference type="GO" id="GO:0008483">
    <property type="term" value="F:transaminase activity"/>
    <property type="evidence" value="ECO:0007669"/>
    <property type="project" value="UniProtKB-KW"/>
</dbReference>
<dbReference type="Gene3D" id="1.10.10.10">
    <property type="entry name" value="Winged helix-like DNA-binding domain superfamily/Winged helix DNA-binding domain"/>
    <property type="match status" value="1"/>
</dbReference>
<evidence type="ECO:0000256" key="3">
    <source>
        <dbReference type="ARBA" id="ARBA00023015"/>
    </source>
</evidence>
<dbReference type="InterPro" id="IPR036388">
    <property type="entry name" value="WH-like_DNA-bd_sf"/>
</dbReference>
<organism evidence="8 9">
    <name type="scientific">Trinickia fusca</name>
    <dbReference type="NCBI Taxonomy" id="2419777"/>
    <lineage>
        <taxon>Bacteria</taxon>
        <taxon>Pseudomonadati</taxon>
        <taxon>Pseudomonadota</taxon>
        <taxon>Betaproteobacteria</taxon>
        <taxon>Burkholderiales</taxon>
        <taxon>Burkholderiaceae</taxon>
        <taxon>Trinickia</taxon>
    </lineage>
</organism>
<dbReference type="GO" id="GO:0003677">
    <property type="term" value="F:DNA binding"/>
    <property type="evidence" value="ECO:0007669"/>
    <property type="project" value="UniProtKB-KW"/>
</dbReference>
<dbReference type="EMBL" id="RBZV01000019">
    <property type="protein sequence ID" value="RKP43517.1"/>
    <property type="molecule type" value="Genomic_DNA"/>
</dbReference>
<evidence type="ECO:0000259" key="7">
    <source>
        <dbReference type="PROSITE" id="PS50949"/>
    </source>
</evidence>
<dbReference type="InterPro" id="IPR015421">
    <property type="entry name" value="PyrdxlP-dep_Trfase_major"/>
</dbReference>
<dbReference type="InterPro" id="IPR004839">
    <property type="entry name" value="Aminotransferase_I/II_large"/>
</dbReference>
<evidence type="ECO:0000256" key="1">
    <source>
        <dbReference type="ARBA" id="ARBA00005384"/>
    </source>
</evidence>
<keyword evidence="8" id="KW-0808">Transferase</keyword>
<dbReference type="RefSeq" id="WP_121281704.1">
    <property type="nucleotide sequence ID" value="NZ_RBZV01000019.1"/>
</dbReference>
<dbReference type="InterPro" id="IPR051446">
    <property type="entry name" value="HTH_trans_reg/aminotransferase"/>
</dbReference>
<proteinExistence type="inferred from homology"/>
<keyword evidence="5" id="KW-0804">Transcription</keyword>
<dbReference type="CDD" id="cd07377">
    <property type="entry name" value="WHTH_GntR"/>
    <property type="match status" value="1"/>
</dbReference>
<evidence type="ECO:0000256" key="4">
    <source>
        <dbReference type="ARBA" id="ARBA00023125"/>
    </source>
</evidence>
<sequence length="495" mass="53675">MNEKTRPSNLSDALSEAALTALERGNRVPLSRQIYERLRAAIDTRMLLPGARVASARSFASELGVARGTVEAAYQRLAGEGYLLARGPAGTIVSPHLPASPKHAKQHDAKSTPRVHTTTSRATTTLVSEPPLPLQLGIPALDAFPRKLWSRLAARRIRATSAADLSYGDPCGYAPLRQAIAAYLLVSRGVSCRPEQVFVTSGYRASLALIAHTLLVPGDRVWVEDPSYPPTRTLLEHARMRAVAVPVDDAGLIVEQGVRRSPKARMAIVTPSHQAPLGVSMTMQRRLQLLEWAAGSGAWIVEDDYDGEFHYDGPPLPALKSLDASDRVLYAGSFSKVLFPGLGLGYIVVPERLVEVFSAAAQVWSNGCPRVTQAIVADFLAGGHFARHLKKMRLLYARRREWLVTALEQAFGERVHIDLTRGGMHLVVRVVTRAGDKTLARRAQQAGLNCQPLSARYASGIGEQGLLMGLTNVASAEQARGIASTLRKAWMGSED</sequence>